<evidence type="ECO:0000256" key="1">
    <source>
        <dbReference type="PROSITE-ProRule" id="PRU00042"/>
    </source>
</evidence>
<evidence type="ECO:0000313" key="5">
    <source>
        <dbReference type="EMBL" id="KAF7290938.1"/>
    </source>
</evidence>
<dbReference type="Proteomes" id="UP000613580">
    <property type="component" value="Unassembled WGS sequence"/>
</dbReference>
<comment type="caution">
    <text evidence="5">The sequence shown here is derived from an EMBL/GenBank/DDBJ whole genome shotgun (WGS) entry which is preliminary data.</text>
</comment>
<sequence length="377" mass="40370">MSNDTAALSLLSLSLAAETAPPLTLDSPSLSSKHPSAPGHHRRLSSSTGRRRRLSDARDAATRPISVGSPISSMAAMTLSSTSPPTPSTGMPASAPAKGSTPIPIAANANAAARKKRGIDHKCETCSKIYRHPSCLIKHRWEHTPHWRTLASLPTGGGGVLSKHAQVQLLEAAAILSHFNPESDTGTSLPEDRGMWPRWCSGGVLDGEDGVPASFGSAGYGSVPNTAESFNGFGFAARTNGPRLHDYEVPRGAEVRAGVVEVPHRHAHSHSVGSSAWSVPRSVSVSASVSSEQSRSRSTPSDDDEPEDIRGRAHSGARVWKHEDDDGFGYDLNLHGVREERELEEDFEEDTGKGKQRETESLRWAGMQEDDIDMDLD</sequence>
<accession>A0A8H6S1H6</accession>
<feature type="signal peptide" evidence="3">
    <location>
        <begin position="1"/>
        <end position="19"/>
    </location>
</feature>
<dbReference type="InterPro" id="IPR013087">
    <property type="entry name" value="Znf_C2H2_type"/>
</dbReference>
<feature type="compositionally biased region" description="Low complexity" evidence="2">
    <location>
        <begin position="72"/>
        <end position="99"/>
    </location>
</feature>
<evidence type="ECO:0000256" key="2">
    <source>
        <dbReference type="SAM" id="MobiDB-lite"/>
    </source>
</evidence>
<proteinExistence type="predicted"/>
<feature type="domain" description="C2H2-type" evidence="4">
    <location>
        <begin position="121"/>
        <end position="144"/>
    </location>
</feature>
<keyword evidence="1" id="KW-0479">Metal-binding</keyword>
<dbReference type="OrthoDB" id="2152896at2759"/>
<gene>
    <name evidence="5" type="ORF">HMN09_01272400</name>
</gene>
<feature type="region of interest" description="Disordered" evidence="2">
    <location>
        <begin position="21"/>
        <end position="99"/>
    </location>
</feature>
<protein>
    <submittedName>
        <fullName evidence="5">C2H2-type domain-containing protein</fullName>
    </submittedName>
</protein>
<keyword evidence="1" id="KW-0863">Zinc-finger</keyword>
<keyword evidence="1" id="KW-0862">Zinc</keyword>
<name>A0A8H6S1H6_MYCCL</name>
<dbReference type="PROSITE" id="PS00028">
    <property type="entry name" value="ZINC_FINGER_C2H2_1"/>
    <property type="match status" value="1"/>
</dbReference>
<feature type="chain" id="PRO_5034726075" evidence="3">
    <location>
        <begin position="20"/>
        <end position="377"/>
    </location>
</feature>
<reference evidence="5" key="1">
    <citation type="submission" date="2020-05" db="EMBL/GenBank/DDBJ databases">
        <title>Mycena genomes resolve the evolution of fungal bioluminescence.</title>
        <authorList>
            <person name="Tsai I.J."/>
        </authorList>
    </citation>
    <scope>NUCLEOTIDE SEQUENCE</scope>
    <source>
        <strain evidence="5">110903Hualien_Pintung</strain>
    </source>
</reference>
<feature type="compositionally biased region" description="Low complexity" evidence="2">
    <location>
        <begin position="21"/>
        <end position="32"/>
    </location>
</feature>
<feature type="compositionally biased region" description="Acidic residues" evidence="2">
    <location>
        <begin position="368"/>
        <end position="377"/>
    </location>
</feature>
<keyword evidence="3" id="KW-0732">Signal</keyword>
<evidence type="ECO:0000256" key="3">
    <source>
        <dbReference type="SAM" id="SignalP"/>
    </source>
</evidence>
<dbReference type="PROSITE" id="PS50157">
    <property type="entry name" value="ZINC_FINGER_C2H2_2"/>
    <property type="match status" value="1"/>
</dbReference>
<dbReference type="EMBL" id="JACAZE010000025">
    <property type="protein sequence ID" value="KAF7290938.1"/>
    <property type="molecule type" value="Genomic_DNA"/>
</dbReference>
<dbReference type="GO" id="GO:0008270">
    <property type="term" value="F:zinc ion binding"/>
    <property type="evidence" value="ECO:0007669"/>
    <property type="project" value="UniProtKB-KW"/>
</dbReference>
<evidence type="ECO:0000313" key="6">
    <source>
        <dbReference type="Proteomes" id="UP000613580"/>
    </source>
</evidence>
<dbReference type="AlphaFoldDB" id="A0A8H6S1H6"/>
<feature type="compositionally biased region" description="Low complexity" evidence="2">
    <location>
        <begin position="287"/>
        <end position="299"/>
    </location>
</feature>
<feature type="compositionally biased region" description="Basic and acidic residues" evidence="2">
    <location>
        <begin position="350"/>
        <end position="361"/>
    </location>
</feature>
<feature type="compositionally biased region" description="Basic residues" evidence="2">
    <location>
        <begin position="39"/>
        <end position="53"/>
    </location>
</feature>
<feature type="region of interest" description="Disordered" evidence="2">
    <location>
        <begin position="287"/>
        <end position="377"/>
    </location>
</feature>
<keyword evidence="6" id="KW-1185">Reference proteome</keyword>
<evidence type="ECO:0000259" key="4">
    <source>
        <dbReference type="PROSITE" id="PS50157"/>
    </source>
</evidence>
<organism evidence="5 6">
    <name type="scientific">Mycena chlorophos</name>
    <name type="common">Agaric fungus</name>
    <name type="synonym">Agaricus chlorophos</name>
    <dbReference type="NCBI Taxonomy" id="658473"/>
    <lineage>
        <taxon>Eukaryota</taxon>
        <taxon>Fungi</taxon>
        <taxon>Dikarya</taxon>
        <taxon>Basidiomycota</taxon>
        <taxon>Agaricomycotina</taxon>
        <taxon>Agaricomycetes</taxon>
        <taxon>Agaricomycetidae</taxon>
        <taxon>Agaricales</taxon>
        <taxon>Marasmiineae</taxon>
        <taxon>Mycenaceae</taxon>
        <taxon>Mycena</taxon>
    </lineage>
</organism>